<dbReference type="PROSITE" id="PS51677">
    <property type="entry name" value="NODB"/>
    <property type="match status" value="1"/>
</dbReference>
<feature type="transmembrane region" description="Helical" evidence="4">
    <location>
        <begin position="591"/>
        <end position="617"/>
    </location>
</feature>
<dbReference type="InterPro" id="IPR011330">
    <property type="entry name" value="Glyco_hydro/deAcase_b/a-brl"/>
</dbReference>
<sequence length="708" mass="76780">MATHHRTPPPRAHWVLLGTLLLVTTALLTLHGLVLGEFHADESTPQGPADAVPAAVRTGQAVIDARKPSPVTLGPRDHTLALTFDDGPDPTWTPQILAVLDRYHVHATFFVTGAHAAQYPGLIREILAHGNEIGNHTATHADLRDVGTAGTGVELHTTDLALAGAANIATSLVRPPYSATPDSLDDLAWQSVRRIGADGRLVVLSDLDSEDWQRPGVDKIIANATPRDGHSAVLLMHDAGGDRSQTVAALDRFLPAMRAAGWQLDTVSHAVGISDTNAVAEPQTRFGGWLLVAAVQLSDWLTAALRLVLLVASALAVLRTIMVLIVTWIHVRRARDRPLWTPEESVTVIVPAYNEKAGIEATVRSVLASDHPVWVIVVDDGSTDGTAEVVERLNLRRVVLIRQANAGKPAALNTGLAAARTDLVVMVDGDTVLERGTVRTVVSHFADPRVGAVSGNAKVGNRGGLLGKWQHIEYVIGFNLDRRMYDVLECMPTVPGAIGAFRRDAVLALGGIPTDTLAEDTDLTMALERDGWRVVYEQQALAWTEAPSTLGQLWKQRYRWCYGTLQAVWKHRRAILEHGPAGRLGRRGIPYLLLFQVALPVLGPFVDVAAIFGILTGDGVPALLYWLAFLAMQLIPAVVAFRLDREPLRPLLVLPLQQFVYRQLMYLVVLQSVMTALAGARLPWHKLTRTGLSVPTTGLDEGRTPAKR</sequence>
<keyword evidence="2" id="KW-0328">Glycosyltransferase</keyword>
<dbReference type="InterPro" id="IPR029044">
    <property type="entry name" value="Nucleotide-diphossugar_trans"/>
</dbReference>
<comment type="caution">
    <text evidence="6">The sequence shown here is derived from an EMBL/GenBank/DDBJ whole genome shotgun (WGS) entry which is preliminary data.</text>
</comment>
<dbReference type="SUPFAM" id="SSF53448">
    <property type="entry name" value="Nucleotide-diphospho-sugar transferases"/>
    <property type="match status" value="1"/>
</dbReference>
<dbReference type="Gene3D" id="3.20.20.370">
    <property type="entry name" value="Glycoside hydrolase/deacetylase"/>
    <property type="match status" value="1"/>
</dbReference>
<keyword evidence="3" id="KW-0808">Transferase</keyword>
<keyword evidence="4" id="KW-1133">Transmembrane helix</keyword>
<evidence type="ECO:0000259" key="5">
    <source>
        <dbReference type="PROSITE" id="PS51677"/>
    </source>
</evidence>
<keyword evidence="4" id="KW-0472">Membrane</keyword>
<comment type="similarity">
    <text evidence="1">Belongs to the glycosyltransferase 2 family.</text>
</comment>
<evidence type="ECO:0000313" key="7">
    <source>
        <dbReference type="Proteomes" id="UP001589810"/>
    </source>
</evidence>
<dbReference type="PANTHER" id="PTHR43630:SF1">
    <property type="entry name" value="POLY-BETA-1,6-N-ACETYL-D-GLUCOSAMINE SYNTHASE"/>
    <property type="match status" value="1"/>
</dbReference>
<keyword evidence="7" id="KW-1185">Reference proteome</keyword>
<protein>
    <submittedName>
        <fullName evidence="6">Bifunctional polysaccharide deacetylase/glycosyltransferase family 2 protein</fullName>
    </submittedName>
</protein>
<dbReference type="CDD" id="cd06423">
    <property type="entry name" value="CESA_like"/>
    <property type="match status" value="1"/>
</dbReference>
<dbReference type="Pfam" id="PF01522">
    <property type="entry name" value="Polysacc_deac_1"/>
    <property type="match status" value="1"/>
</dbReference>
<dbReference type="Proteomes" id="UP001589810">
    <property type="component" value="Unassembled WGS sequence"/>
</dbReference>
<keyword evidence="4" id="KW-0812">Transmembrane</keyword>
<dbReference type="PANTHER" id="PTHR43630">
    <property type="entry name" value="POLY-BETA-1,6-N-ACETYL-D-GLUCOSAMINE SYNTHASE"/>
    <property type="match status" value="1"/>
</dbReference>
<dbReference type="Gene3D" id="3.90.550.10">
    <property type="entry name" value="Spore Coat Polysaccharide Biosynthesis Protein SpsA, Chain A"/>
    <property type="match status" value="1"/>
</dbReference>
<proteinExistence type="inferred from homology"/>
<dbReference type="InterPro" id="IPR002509">
    <property type="entry name" value="NODB_dom"/>
</dbReference>
<evidence type="ECO:0000256" key="3">
    <source>
        <dbReference type="ARBA" id="ARBA00022679"/>
    </source>
</evidence>
<dbReference type="Pfam" id="PF13641">
    <property type="entry name" value="Glyco_tranf_2_3"/>
    <property type="match status" value="1"/>
</dbReference>
<feature type="domain" description="NodB homology" evidence="5">
    <location>
        <begin position="78"/>
        <end position="265"/>
    </location>
</feature>
<evidence type="ECO:0000256" key="4">
    <source>
        <dbReference type="SAM" id="Phobius"/>
    </source>
</evidence>
<feature type="transmembrane region" description="Helical" evidence="4">
    <location>
        <begin position="307"/>
        <end position="329"/>
    </location>
</feature>
<evidence type="ECO:0000256" key="2">
    <source>
        <dbReference type="ARBA" id="ARBA00022676"/>
    </source>
</evidence>
<name>A0ABV6N3R0_9PSEU</name>
<evidence type="ECO:0000313" key="6">
    <source>
        <dbReference type="EMBL" id="MFC0547174.1"/>
    </source>
</evidence>
<dbReference type="RefSeq" id="WP_273937416.1">
    <property type="nucleotide sequence ID" value="NZ_CP097263.1"/>
</dbReference>
<reference evidence="6 7" key="1">
    <citation type="submission" date="2024-09" db="EMBL/GenBank/DDBJ databases">
        <authorList>
            <person name="Sun Q."/>
            <person name="Mori K."/>
        </authorList>
    </citation>
    <scope>NUCLEOTIDE SEQUENCE [LARGE SCALE GENOMIC DNA]</scope>
    <source>
        <strain evidence="6 7">TBRC 1432</strain>
    </source>
</reference>
<accession>A0ABV6N3R0</accession>
<dbReference type="EMBL" id="JBHLUD010000013">
    <property type="protein sequence ID" value="MFC0547174.1"/>
    <property type="molecule type" value="Genomic_DNA"/>
</dbReference>
<gene>
    <name evidence="6" type="ORF">ACFFH7_37085</name>
</gene>
<feature type="transmembrane region" description="Helical" evidence="4">
    <location>
        <begin position="623"/>
        <end position="643"/>
    </location>
</feature>
<evidence type="ECO:0000256" key="1">
    <source>
        <dbReference type="ARBA" id="ARBA00006739"/>
    </source>
</evidence>
<organism evidence="6 7">
    <name type="scientific">Kutzneria chonburiensis</name>
    <dbReference type="NCBI Taxonomy" id="1483604"/>
    <lineage>
        <taxon>Bacteria</taxon>
        <taxon>Bacillati</taxon>
        <taxon>Actinomycetota</taxon>
        <taxon>Actinomycetes</taxon>
        <taxon>Pseudonocardiales</taxon>
        <taxon>Pseudonocardiaceae</taxon>
        <taxon>Kutzneria</taxon>
    </lineage>
</organism>
<dbReference type="SUPFAM" id="SSF88713">
    <property type="entry name" value="Glycoside hydrolase/deacetylase"/>
    <property type="match status" value="1"/>
</dbReference>